<dbReference type="Gene3D" id="2.60.40.1180">
    <property type="entry name" value="Golgi alpha-mannosidase II"/>
    <property type="match status" value="1"/>
</dbReference>
<dbReference type="CDD" id="cd04301">
    <property type="entry name" value="NAT_SF"/>
    <property type="match status" value="1"/>
</dbReference>
<dbReference type="GO" id="GO:0009313">
    <property type="term" value="P:oligosaccharide catabolic process"/>
    <property type="evidence" value="ECO:0007669"/>
    <property type="project" value="TreeGrafter"/>
</dbReference>
<comment type="similarity">
    <text evidence="1">Belongs to the glycosyl hydrolase 13 family.</text>
</comment>
<dbReference type="GO" id="GO:0004556">
    <property type="term" value="F:alpha-amylase activity"/>
    <property type="evidence" value="ECO:0007669"/>
    <property type="project" value="TreeGrafter"/>
</dbReference>
<dbReference type="InterPro" id="IPR045857">
    <property type="entry name" value="O16G_dom_2"/>
</dbReference>
<gene>
    <name evidence="5" type="ORF">PROFUN_02865</name>
</gene>
<dbReference type="InterPro" id="IPR017853">
    <property type="entry name" value="GH"/>
</dbReference>
<dbReference type="Pfam" id="PF00128">
    <property type="entry name" value="Alpha-amylase"/>
    <property type="match status" value="1"/>
</dbReference>
<evidence type="ECO:0000256" key="3">
    <source>
        <dbReference type="ARBA" id="ARBA00023295"/>
    </source>
</evidence>
<dbReference type="Gene3D" id="3.40.630.30">
    <property type="match status" value="1"/>
</dbReference>
<keyword evidence="3" id="KW-0326">Glycosidase</keyword>
<dbReference type="SUPFAM" id="SSF51011">
    <property type="entry name" value="Glycosyl hydrolase domain"/>
    <property type="match status" value="1"/>
</dbReference>
<feature type="domain" description="Glycosyl hydrolase family 13 catalytic" evidence="4">
    <location>
        <begin position="222"/>
        <end position="635"/>
    </location>
</feature>
<comment type="caution">
    <text evidence="5">The sequence shown here is derived from an EMBL/GenBank/DDBJ whole genome shotgun (WGS) entry which is preliminary data.</text>
</comment>
<evidence type="ECO:0000313" key="6">
    <source>
        <dbReference type="Proteomes" id="UP000241769"/>
    </source>
</evidence>
<sequence>MRSTSQTAGDHAKFISPKTQEIFTITPMLSSDIEEVGQLSAYNFVRYDPITNVLRNTAPSLEERGMTALTSLIQPLDLSFCVRDDQNEIAGFIVAEPYGKAVTDEEAIPKAVAYILDHLSSQLYPPPDDKTVDLTLLCTSDKHQRKGLAAGLTKHFLSRMEAKGYDRVIIKCTSASMDILSSLGAAERGAFLFADYQTEKGERIFENIKPFSSHFPTPGARLMVYDLKEREDSDALIAEGITQKLDYIKTLGVDCIWLSPVYPSPNEDNGYDITDYVGIMPEFGTMEDWEEFEREAHSRDLKVIEVHLPVIINVKQIVMDLVVNHTSEQHPWFQEAKKSKDSPYRDYYIWRDGKNGKEPTNWISFFSGSVWKKNEATDDYYLHLFAKGQPDLNWESEKVREEVKNVIHFWAKRKVDGFRLDVINFISKVDGYPDATIRNCTEISTRSLTPVSKRDAFSKYDIFTVGETPFVTPSHGLQYTHQRNSVVDMLFQFELMDIDGVPGLRFVPRPWELKDIKRITNKWQEGLEGGGWNSNYLENHDQPRSVSRFGSENDPHLRNISAKALATWYIFLKGTPYVYQGQEIGMTNKTHRLIYRLDQYVDIKSVNWLATQKNKNKSEKELLDILYLRSRDNARTPMQWDDTPNAGFCKEGAQPWVGVNPNYNEINVEAAMRDPDSIFYFYQTLLRLRKQHQSALYGTYVPLANQHEKIYAYLRVLPEEQLLVLVNFFPDDSSVNLNEEAEKLPGRRCKLVLSNYKDVDGELLLQEESIKLRPHECRIYTFA</sequence>
<evidence type="ECO:0000256" key="1">
    <source>
        <dbReference type="ARBA" id="ARBA00008061"/>
    </source>
</evidence>
<dbReference type="PANTHER" id="PTHR10357:SF179">
    <property type="entry name" value="NEUTRAL AND BASIC AMINO ACID TRANSPORT PROTEIN RBAT"/>
    <property type="match status" value="1"/>
</dbReference>
<dbReference type="InterPro" id="IPR006047">
    <property type="entry name" value="GH13_cat_dom"/>
</dbReference>
<dbReference type="OrthoDB" id="1740265at2759"/>
<dbReference type="Proteomes" id="UP000241769">
    <property type="component" value="Unassembled WGS sequence"/>
</dbReference>
<evidence type="ECO:0000259" key="4">
    <source>
        <dbReference type="SMART" id="SM00642"/>
    </source>
</evidence>
<dbReference type="FunFam" id="3.90.400.10:FF:000002">
    <property type="entry name" value="Sucrose isomerase"/>
    <property type="match status" value="1"/>
</dbReference>
<evidence type="ECO:0000256" key="2">
    <source>
        <dbReference type="ARBA" id="ARBA00022801"/>
    </source>
</evidence>
<dbReference type="EMBL" id="MDYQ01000027">
    <property type="protein sequence ID" value="PRP86716.1"/>
    <property type="molecule type" value="Genomic_DNA"/>
</dbReference>
<accession>A0A2P6NRY3</accession>
<dbReference type="SMART" id="SM00642">
    <property type="entry name" value="Aamy"/>
    <property type="match status" value="1"/>
</dbReference>
<keyword evidence="6" id="KW-1185">Reference proteome</keyword>
<dbReference type="InterPro" id="IPR013780">
    <property type="entry name" value="Glyco_hydro_b"/>
</dbReference>
<reference evidence="5 6" key="1">
    <citation type="journal article" date="2018" name="Genome Biol. Evol.">
        <title>Multiple Roots of Fruiting Body Formation in Amoebozoa.</title>
        <authorList>
            <person name="Hillmann F."/>
            <person name="Forbes G."/>
            <person name="Novohradska S."/>
            <person name="Ferling I."/>
            <person name="Riege K."/>
            <person name="Groth M."/>
            <person name="Westermann M."/>
            <person name="Marz M."/>
            <person name="Spaller T."/>
            <person name="Winckler T."/>
            <person name="Schaap P."/>
            <person name="Glockner G."/>
        </authorList>
    </citation>
    <scope>NUCLEOTIDE SEQUENCE [LARGE SCALE GENOMIC DNA]</scope>
    <source>
        <strain evidence="5 6">Jena</strain>
    </source>
</reference>
<dbReference type="InParanoid" id="A0A2P6NRY3"/>
<proteinExistence type="inferred from homology"/>
<dbReference type="SUPFAM" id="SSF51445">
    <property type="entry name" value="(Trans)glycosidases"/>
    <property type="match status" value="1"/>
</dbReference>
<protein>
    <submittedName>
        <fullName evidence="5">Oligo-1,6-glucosidase</fullName>
    </submittedName>
</protein>
<dbReference type="STRING" id="1890364.A0A2P6NRY3"/>
<name>A0A2P6NRY3_9EUKA</name>
<dbReference type="CDD" id="cd11333">
    <property type="entry name" value="AmyAc_SI_OligoGlu_DGase"/>
    <property type="match status" value="1"/>
</dbReference>
<dbReference type="InterPro" id="IPR016181">
    <property type="entry name" value="Acyl_CoA_acyltransferase"/>
</dbReference>
<dbReference type="PANTHER" id="PTHR10357">
    <property type="entry name" value="ALPHA-AMYLASE FAMILY MEMBER"/>
    <property type="match status" value="1"/>
</dbReference>
<dbReference type="SUPFAM" id="SSF55729">
    <property type="entry name" value="Acyl-CoA N-acyltransferases (Nat)"/>
    <property type="match status" value="1"/>
</dbReference>
<evidence type="ECO:0000313" key="5">
    <source>
        <dbReference type="EMBL" id="PRP86716.1"/>
    </source>
</evidence>
<organism evidence="5 6">
    <name type="scientific">Planoprotostelium fungivorum</name>
    <dbReference type="NCBI Taxonomy" id="1890364"/>
    <lineage>
        <taxon>Eukaryota</taxon>
        <taxon>Amoebozoa</taxon>
        <taxon>Evosea</taxon>
        <taxon>Variosea</taxon>
        <taxon>Cavosteliida</taxon>
        <taxon>Cavosteliaceae</taxon>
        <taxon>Planoprotostelium</taxon>
    </lineage>
</organism>
<dbReference type="AlphaFoldDB" id="A0A2P6NRY3"/>
<keyword evidence="2" id="KW-0378">Hydrolase</keyword>
<dbReference type="FunFam" id="3.20.20.80:FF:000064">
    <property type="entry name" value="Oligo-1,6-glucosidase"/>
    <property type="match status" value="1"/>
</dbReference>
<dbReference type="Gene3D" id="3.90.400.10">
    <property type="entry name" value="Oligo-1,6-glucosidase, Domain 2"/>
    <property type="match status" value="1"/>
</dbReference>
<dbReference type="Gene3D" id="3.20.20.80">
    <property type="entry name" value="Glycosidases"/>
    <property type="match status" value="1"/>
</dbReference>